<dbReference type="AlphaFoldDB" id="W2LHV8"/>
<reference evidence="2" key="1">
    <citation type="submission" date="2013-11" db="EMBL/GenBank/DDBJ databases">
        <title>The Genome Sequence of Phytophthora parasitica CHvinca01.</title>
        <authorList>
            <consortium name="The Broad Institute Genomics Platform"/>
            <person name="Russ C."/>
            <person name="Tyler B."/>
            <person name="Panabieres F."/>
            <person name="Shan W."/>
            <person name="Tripathy S."/>
            <person name="Grunwald N."/>
            <person name="Machado M."/>
            <person name="Johnson C.S."/>
            <person name="Arredondo F."/>
            <person name="Hong C."/>
            <person name="Coffey M."/>
            <person name="Young S.K."/>
            <person name="Zeng Q."/>
            <person name="Gargeya S."/>
            <person name="Fitzgerald M."/>
            <person name="Abouelleil A."/>
            <person name="Alvarado L."/>
            <person name="Chapman S.B."/>
            <person name="Gainer-Dewar J."/>
            <person name="Goldberg J."/>
            <person name="Griggs A."/>
            <person name="Gujja S."/>
            <person name="Hansen M."/>
            <person name="Howarth C."/>
            <person name="Imamovic A."/>
            <person name="Ireland A."/>
            <person name="Larimer J."/>
            <person name="McCowan C."/>
            <person name="Murphy C."/>
            <person name="Pearson M."/>
            <person name="Poon T.W."/>
            <person name="Priest M."/>
            <person name="Roberts A."/>
            <person name="Saif S."/>
            <person name="Shea T."/>
            <person name="Sykes S."/>
            <person name="Wortman J."/>
            <person name="Nusbaum C."/>
            <person name="Birren B."/>
        </authorList>
    </citation>
    <scope>NUCLEOTIDE SEQUENCE [LARGE SCALE GENOMIC DNA]</scope>
    <source>
        <strain evidence="2">CHvinca01</strain>
    </source>
</reference>
<proteinExistence type="predicted"/>
<evidence type="ECO:0000313" key="2">
    <source>
        <dbReference type="EMBL" id="ETL97048.1"/>
    </source>
</evidence>
<feature type="region of interest" description="Disordered" evidence="1">
    <location>
        <begin position="63"/>
        <end position="104"/>
    </location>
</feature>
<feature type="compositionally biased region" description="Basic and acidic residues" evidence="1">
    <location>
        <begin position="11"/>
        <end position="22"/>
    </location>
</feature>
<dbReference type="VEuPathDB" id="FungiDB:PPTG_22860"/>
<accession>W2LHV8</accession>
<feature type="compositionally biased region" description="Basic and acidic residues" evidence="1">
    <location>
        <begin position="89"/>
        <end position="104"/>
    </location>
</feature>
<gene>
    <name evidence="2" type="ORF">L917_05597</name>
</gene>
<feature type="region of interest" description="Disordered" evidence="1">
    <location>
        <begin position="1"/>
        <end position="38"/>
    </location>
</feature>
<feature type="compositionally biased region" description="Gly residues" evidence="1">
    <location>
        <begin position="28"/>
        <end position="38"/>
    </location>
</feature>
<evidence type="ECO:0000256" key="1">
    <source>
        <dbReference type="SAM" id="MobiDB-lite"/>
    </source>
</evidence>
<dbReference type="Proteomes" id="UP000054423">
    <property type="component" value="Unassembled WGS sequence"/>
</dbReference>
<sequence length="104" mass="11140">MGVDTNLISISRRDSAARRRGDISASTPGGGDAASGAGGYRRPVLEILACSRAADLHEEEECNQVELDHSRPPIESVDGYINGNTFKTEPGRETGEAGFHKKKK</sequence>
<dbReference type="OrthoDB" id="139040at2759"/>
<dbReference type="EMBL" id="KI678788">
    <property type="protein sequence ID" value="ETL97048.1"/>
    <property type="molecule type" value="Genomic_DNA"/>
</dbReference>
<protein>
    <submittedName>
        <fullName evidence="2">Uncharacterized protein</fullName>
    </submittedName>
</protein>
<organism evidence="2">
    <name type="scientific">Phytophthora nicotianae</name>
    <name type="common">Potato buckeye rot agent</name>
    <name type="synonym">Phytophthora parasitica</name>
    <dbReference type="NCBI Taxonomy" id="4792"/>
    <lineage>
        <taxon>Eukaryota</taxon>
        <taxon>Sar</taxon>
        <taxon>Stramenopiles</taxon>
        <taxon>Oomycota</taxon>
        <taxon>Peronosporomycetes</taxon>
        <taxon>Peronosporales</taxon>
        <taxon>Peronosporaceae</taxon>
        <taxon>Phytophthora</taxon>
    </lineage>
</organism>
<name>W2LHV8_PHYNI</name>